<feature type="domain" description="Luciferase-like" evidence="2">
    <location>
        <begin position="13"/>
        <end position="298"/>
    </location>
</feature>
<dbReference type="InterPro" id="IPR036661">
    <property type="entry name" value="Luciferase-like_sf"/>
</dbReference>
<evidence type="ECO:0000313" key="4">
    <source>
        <dbReference type="Proteomes" id="UP001595697"/>
    </source>
</evidence>
<dbReference type="GO" id="GO:0016491">
    <property type="term" value="F:oxidoreductase activity"/>
    <property type="evidence" value="ECO:0007669"/>
    <property type="project" value="UniProtKB-KW"/>
</dbReference>
<reference evidence="4" key="1">
    <citation type="journal article" date="2019" name="Int. J. Syst. Evol. Microbiol.">
        <title>The Global Catalogue of Microorganisms (GCM) 10K type strain sequencing project: providing services to taxonomists for standard genome sequencing and annotation.</title>
        <authorList>
            <consortium name="The Broad Institute Genomics Platform"/>
            <consortium name="The Broad Institute Genome Sequencing Center for Infectious Disease"/>
            <person name="Wu L."/>
            <person name="Ma J."/>
        </authorList>
    </citation>
    <scope>NUCLEOTIDE SEQUENCE [LARGE SCALE GENOMIC DNA]</scope>
    <source>
        <strain evidence="4">TBRC 5781</strain>
    </source>
</reference>
<name>A0ABV8EEQ8_9HYPH</name>
<gene>
    <name evidence="3" type="ORF">ACFOVS_18685</name>
</gene>
<evidence type="ECO:0000259" key="2">
    <source>
        <dbReference type="Pfam" id="PF00296"/>
    </source>
</evidence>
<comment type="similarity">
    <text evidence="1">To bacterial alkanal monooxygenase alpha and beta chains.</text>
</comment>
<evidence type="ECO:0000313" key="3">
    <source>
        <dbReference type="EMBL" id="MFC3970119.1"/>
    </source>
</evidence>
<accession>A0ABV8EEQ8</accession>
<dbReference type="InterPro" id="IPR011251">
    <property type="entry name" value="Luciferase-like_dom"/>
</dbReference>
<dbReference type="PANTHER" id="PTHR30137:SF19">
    <property type="entry name" value="LUCIFERASE-LIKE MONOOXYGENASE"/>
    <property type="match status" value="1"/>
</dbReference>
<keyword evidence="3" id="KW-0560">Oxidoreductase</keyword>
<keyword evidence="4" id="KW-1185">Reference proteome</keyword>
<dbReference type="RefSeq" id="WP_247262642.1">
    <property type="nucleotide sequence ID" value="NZ_JALJQZ010000061.1"/>
</dbReference>
<organism evidence="3 4">
    <name type="scientific">Rhizobium lemnae</name>
    <dbReference type="NCBI Taxonomy" id="1214924"/>
    <lineage>
        <taxon>Bacteria</taxon>
        <taxon>Pseudomonadati</taxon>
        <taxon>Pseudomonadota</taxon>
        <taxon>Alphaproteobacteria</taxon>
        <taxon>Hyphomicrobiales</taxon>
        <taxon>Rhizobiaceae</taxon>
        <taxon>Rhizobium/Agrobacterium group</taxon>
        <taxon>Rhizobium</taxon>
    </lineage>
</organism>
<dbReference type="InterPro" id="IPR019949">
    <property type="entry name" value="CmoO-like"/>
</dbReference>
<dbReference type="Pfam" id="PF00296">
    <property type="entry name" value="Bac_luciferase"/>
    <property type="match status" value="1"/>
</dbReference>
<dbReference type="EMBL" id="JBHSBD010000094">
    <property type="protein sequence ID" value="MFC3970119.1"/>
    <property type="molecule type" value="Genomic_DNA"/>
</dbReference>
<protein>
    <submittedName>
        <fullName evidence="3">MsnO8 family LLM class oxidoreductase</fullName>
        <ecNumber evidence="3">1.-.-.-</ecNumber>
    </submittedName>
</protein>
<dbReference type="Gene3D" id="3.20.20.30">
    <property type="entry name" value="Luciferase-like domain"/>
    <property type="match status" value="1"/>
</dbReference>
<dbReference type="InterPro" id="IPR050766">
    <property type="entry name" value="Bact_Lucif_Oxidored"/>
</dbReference>
<dbReference type="EC" id="1.-.-.-" evidence="3"/>
<sequence>MTYRLSLLDKSPVQAGHTATDALKQTLRLARRAEELGYHRFWVAEHHHTTELAISAPEVVIAFILANTSRIRVGSGGIMLQHYSPYKVAEVFNVLSSLAPGRVDLGVGKTPGGLPLSTSALQAGLRQGVKPDFTALFSSLSTFVDGPVPVGQPFAGLSATPVPPVPPERFLLGASPASATLAARHGWGYVHAGHLNSDQANLKASLETYHAEGGHAAILAVAAYAAQSAAQAAERVADLKVFRVFLSNGSAFNLGRREQAEEFARQVGDNDYRIEERRPSILAGTPETIHEKLEDLSERYGISEFVIEAPPVSFDERLATIELLARSPLSAAA</sequence>
<dbReference type="Proteomes" id="UP001595697">
    <property type="component" value="Unassembled WGS sequence"/>
</dbReference>
<dbReference type="PANTHER" id="PTHR30137">
    <property type="entry name" value="LUCIFERASE-LIKE MONOOXYGENASE"/>
    <property type="match status" value="1"/>
</dbReference>
<comment type="caution">
    <text evidence="3">The sequence shown here is derived from an EMBL/GenBank/DDBJ whole genome shotgun (WGS) entry which is preliminary data.</text>
</comment>
<dbReference type="NCBIfam" id="TIGR03558">
    <property type="entry name" value="oxido_grp_1"/>
    <property type="match status" value="1"/>
</dbReference>
<proteinExistence type="predicted"/>
<dbReference type="SUPFAM" id="SSF51679">
    <property type="entry name" value="Bacterial luciferase-like"/>
    <property type="match status" value="1"/>
</dbReference>
<evidence type="ECO:0000256" key="1">
    <source>
        <dbReference type="ARBA" id="ARBA00007789"/>
    </source>
</evidence>